<evidence type="ECO:0000256" key="7">
    <source>
        <dbReference type="SAM" id="MobiDB-lite"/>
    </source>
</evidence>
<feature type="compositionally biased region" description="Low complexity" evidence="7">
    <location>
        <begin position="351"/>
        <end position="362"/>
    </location>
</feature>
<dbReference type="CDD" id="cd06993">
    <property type="entry name" value="cupin_CENP-C_C"/>
    <property type="match status" value="1"/>
</dbReference>
<feature type="compositionally biased region" description="Polar residues" evidence="7">
    <location>
        <begin position="102"/>
        <end position="114"/>
    </location>
</feature>
<dbReference type="InterPro" id="IPR011051">
    <property type="entry name" value="RmlC_Cupin_sf"/>
</dbReference>
<evidence type="ECO:0000256" key="2">
    <source>
        <dbReference type="ARBA" id="ARBA00010291"/>
    </source>
</evidence>
<keyword evidence="3" id="KW-0238">DNA-binding</keyword>
<evidence type="ECO:0000256" key="4">
    <source>
        <dbReference type="ARBA" id="ARBA00023242"/>
    </source>
</evidence>
<dbReference type="Gene3D" id="2.60.120.10">
    <property type="entry name" value="Jelly Rolls"/>
    <property type="match status" value="1"/>
</dbReference>
<dbReference type="Pfam" id="PF15624">
    <property type="entry name" value="Mif2_N"/>
    <property type="match status" value="1"/>
</dbReference>
<dbReference type="InterPro" id="IPR017956">
    <property type="entry name" value="AT_hook_DNA-bd_motif"/>
</dbReference>
<dbReference type="GO" id="GO:0019237">
    <property type="term" value="F:centromeric DNA binding"/>
    <property type="evidence" value="ECO:0007669"/>
    <property type="project" value="InterPro"/>
</dbReference>
<feature type="compositionally biased region" description="Low complexity" evidence="7">
    <location>
        <begin position="316"/>
        <end position="325"/>
    </location>
</feature>
<dbReference type="InterPro" id="IPR028929">
    <property type="entry name" value="Mif2_N"/>
</dbReference>
<comment type="caution">
    <text evidence="10">The sequence shown here is derived from an EMBL/GenBank/DDBJ whole genome shotgun (WGS) entry which is preliminary data.</text>
</comment>
<dbReference type="EMBL" id="JAADYS010001519">
    <property type="protein sequence ID" value="KAF4462540.1"/>
    <property type="molecule type" value="Genomic_DNA"/>
</dbReference>
<dbReference type="InterPro" id="IPR028386">
    <property type="entry name" value="CENP-C/Mif2/cnp3"/>
</dbReference>
<evidence type="ECO:0000259" key="8">
    <source>
        <dbReference type="Pfam" id="PF11699"/>
    </source>
</evidence>
<evidence type="ECO:0000259" key="9">
    <source>
        <dbReference type="Pfam" id="PF15624"/>
    </source>
</evidence>
<comment type="subcellular location">
    <subcellularLocation>
        <location evidence="1">Nucleus</location>
    </subcellularLocation>
</comment>
<evidence type="ECO:0000313" key="10">
    <source>
        <dbReference type="EMBL" id="KAF4462540.1"/>
    </source>
</evidence>
<feature type="compositionally biased region" description="Basic and acidic residues" evidence="7">
    <location>
        <begin position="134"/>
        <end position="150"/>
    </location>
</feature>
<dbReference type="SUPFAM" id="SSF51182">
    <property type="entry name" value="RmlC-like cupins"/>
    <property type="match status" value="1"/>
</dbReference>
<evidence type="ECO:0000256" key="3">
    <source>
        <dbReference type="ARBA" id="ARBA00023125"/>
    </source>
</evidence>
<reference evidence="10 11" key="1">
    <citation type="submission" date="2020-01" db="EMBL/GenBank/DDBJ databases">
        <title>Identification and distribution of gene clusters putatively required for synthesis of sphingolipid metabolism inhibitors in phylogenetically diverse species of the filamentous fungus Fusarium.</title>
        <authorList>
            <person name="Kim H.-S."/>
            <person name="Busman M."/>
            <person name="Brown D.W."/>
            <person name="Divon H."/>
            <person name="Uhlig S."/>
            <person name="Proctor R.H."/>
        </authorList>
    </citation>
    <scope>NUCLEOTIDE SEQUENCE [LARGE SCALE GENOMIC DNA]</scope>
    <source>
        <strain evidence="10 11">NRRL 20459</strain>
    </source>
</reference>
<organism evidence="10 11">
    <name type="scientific">Fusarium albosuccineum</name>
    <dbReference type="NCBI Taxonomy" id="1237068"/>
    <lineage>
        <taxon>Eukaryota</taxon>
        <taxon>Fungi</taxon>
        <taxon>Dikarya</taxon>
        <taxon>Ascomycota</taxon>
        <taxon>Pezizomycotina</taxon>
        <taxon>Sordariomycetes</taxon>
        <taxon>Hypocreomycetidae</taxon>
        <taxon>Hypocreales</taxon>
        <taxon>Nectriaceae</taxon>
        <taxon>Fusarium</taxon>
        <taxon>Fusarium decemcellulare species complex</taxon>
    </lineage>
</organism>
<evidence type="ECO:0000313" key="11">
    <source>
        <dbReference type="Proteomes" id="UP000554235"/>
    </source>
</evidence>
<feature type="region of interest" description="Disordered" evidence="7">
    <location>
        <begin position="437"/>
        <end position="465"/>
    </location>
</feature>
<dbReference type="Proteomes" id="UP000554235">
    <property type="component" value="Unassembled WGS sequence"/>
</dbReference>
<dbReference type="GO" id="GO:0051455">
    <property type="term" value="P:spindle attachment to meiosis I kinetochore"/>
    <property type="evidence" value="ECO:0007669"/>
    <property type="project" value="TreeGrafter"/>
</dbReference>
<dbReference type="OrthoDB" id="1939643at2759"/>
<dbReference type="InterPro" id="IPR014710">
    <property type="entry name" value="RmlC-like_jellyroll"/>
</dbReference>
<dbReference type="PRINTS" id="PR00929">
    <property type="entry name" value="ATHOOK"/>
</dbReference>
<dbReference type="GO" id="GO:0005634">
    <property type="term" value="C:nucleus"/>
    <property type="evidence" value="ECO:0007669"/>
    <property type="project" value="UniProtKB-SubCell"/>
</dbReference>
<gene>
    <name evidence="10" type="ORF">FALBO_10648</name>
</gene>
<feature type="compositionally biased region" description="Low complexity" evidence="7">
    <location>
        <begin position="204"/>
        <end position="222"/>
    </location>
</feature>
<evidence type="ECO:0000256" key="6">
    <source>
        <dbReference type="ARBA" id="ARBA00075033"/>
    </source>
</evidence>
<dbReference type="GO" id="GO:0051382">
    <property type="term" value="P:kinetochore assembly"/>
    <property type="evidence" value="ECO:0007669"/>
    <property type="project" value="InterPro"/>
</dbReference>
<protein>
    <recommendedName>
        <fullName evidence="6">CENP-C homolog</fullName>
    </recommendedName>
</protein>
<keyword evidence="11" id="KW-1185">Reference proteome</keyword>
<dbReference type="GO" id="GO:0000776">
    <property type="term" value="C:kinetochore"/>
    <property type="evidence" value="ECO:0007669"/>
    <property type="project" value="InterPro"/>
</dbReference>
<feature type="domain" description="Mif2 N-terminal" evidence="9">
    <location>
        <begin position="18"/>
        <end position="148"/>
    </location>
</feature>
<feature type="region of interest" description="Disordered" evidence="7">
    <location>
        <begin position="1"/>
        <end position="401"/>
    </location>
</feature>
<dbReference type="GO" id="GO:0051315">
    <property type="term" value="P:attachment of mitotic spindle microtubules to kinetochore"/>
    <property type="evidence" value="ECO:0007669"/>
    <property type="project" value="TreeGrafter"/>
</dbReference>
<feature type="compositionally biased region" description="Acidic residues" evidence="7">
    <location>
        <begin position="165"/>
        <end position="189"/>
    </location>
</feature>
<comment type="function">
    <text evidence="5">Component of the kinetochore, a multiprotein complex that assembles on centromeric DNA and attaches chromosomes to spindle microtubules, mediating chromosome segregation and sister chromatid segregation during meiosis and mitosis. Component of the inner kinetochore constitutive centromere-associated network (CCAN), which serves as a structural platform for outer kinetochore assembly.</text>
</comment>
<dbReference type="PANTHER" id="PTHR16684">
    <property type="entry name" value="CENTROMERE PROTEIN C"/>
    <property type="match status" value="1"/>
</dbReference>
<sequence>MAPRGGSRRSEAAEPQAFHQLGVRGRKTGVELVDTGERDEYGMQPLDDLLSSPDKGPSRRIDDDEDDEDEQSDQGSEDMDIETSAGPGPQTLLKERSLQYPIPQSRSPLKTQLRSPARRHPHLANMSSPTRQSLPEERDPTVTRKLDFGKGRPRVATNGINGSLPEEDDDETEDAPDEEEVSDNGDLLEESLQMVEDMHGASASPEPRSESPSVEPVVQKAAAGKKGRGRPPKSKPVQEEPPEEEPSQAEPDEQPSPPRRGRKKKTAPQPKHPEAAPVSRKRPAQQEPEDAEEPDDEASEPEPRESPPQAKKQRTAAPKPSKPAKLAPPKPTVKPEAKPRGRPGRKPKAQTTGDAGADAGDTSFAALQRGPPMPKSRGLVSVRRDADEVLTTRSGRHSYKPLDYWRGDRVVQEEEEFKDVSGRDRFVLSTIKEVIRAPQPEPPVKPTARSKGRQKAKTKRSEEVELEDWELNPGVVNGEVILWEPEHELHPPADDEPVEVMEDRVALSGEAIQTRDIRDATFRFAKTLTTPFMGAGIVDLPPGSEKRPKNSRKMHMVFFVHSGKVSVTVNEASFRISAGGMWFVPRGNYYSITNDYDNPSRIFFSQACEISAQPTEMEQSQQSMLA</sequence>
<dbReference type="Pfam" id="PF11699">
    <property type="entry name" value="CENP-C_C"/>
    <property type="match status" value="1"/>
</dbReference>
<keyword evidence="4" id="KW-0539">Nucleus</keyword>
<feature type="domain" description="Mif2/CENP-C cupin" evidence="8">
    <location>
        <begin position="522"/>
        <end position="606"/>
    </location>
</feature>
<evidence type="ECO:0000256" key="5">
    <source>
        <dbReference type="ARBA" id="ARBA00057947"/>
    </source>
</evidence>
<feature type="compositionally biased region" description="Basic residues" evidence="7">
    <location>
        <begin position="448"/>
        <end position="458"/>
    </location>
</feature>
<evidence type="ECO:0000256" key="1">
    <source>
        <dbReference type="ARBA" id="ARBA00004123"/>
    </source>
</evidence>
<dbReference type="PANTHER" id="PTHR16684:SF11">
    <property type="entry name" value="CENTROMERE PROTEIN C"/>
    <property type="match status" value="1"/>
</dbReference>
<proteinExistence type="inferred from homology"/>
<feature type="compositionally biased region" description="Acidic residues" evidence="7">
    <location>
        <begin position="287"/>
        <end position="300"/>
    </location>
</feature>
<comment type="similarity">
    <text evidence="2">Belongs to the CENP-C/MIF2 family.</text>
</comment>
<feature type="compositionally biased region" description="Acidic residues" evidence="7">
    <location>
        <begin position="63"/>
        <end position="81"/>
    </location>
</feature>
<feature type="compositionally biased region" description="Acidic residues" evidence="7">
    <location>
        <begin position="240"/>
        <end position="253"/>
    </location>
</feature>
<dbReference type="InterPro" id="IPR025974">
    <property type="entry name" value="Mif2/CENP-C_cupin"/>
</dbReference>
<name>A0A8H4P7X5_9HYPO</name>
<accession>A0A8H4P7X5</accession>
<dbReference type="AlphaFoldDB" id="A0A8H4P7X5"/>
<feature type="compositionally biased region" description="Basic residues" evidence="7">
    <location>
        <begin position="223"/>
        <end position="233"/>
    </location>
</feature>
<dbReference type="FunFam" id="2.60.120.10:FF:000033">
    <property type="entry name" value="Centromere protein C 1"/>
    <property type="match status" value="1"/>
</dbReference>